<gene>
    <name evidence="1" type="ORF">SAMN05443287_1212</name>
</gene>
<dbReference type="Proteomes" id="UP000198707">
    <property type="component" value="Unassembled WGS sequence"/>
</dbReference>
<dbReference type="OrthoDB" id="530515at2"/>
<keyword evidence="2" id="KW-1185">Reference proteome</keyword>
<accession>A0A1H7E6W1</accession>
<protein>
    <recommendedName>
        <fullName evidence="3">Bacterial Pleckstrin homology domain-containing protein</fullName>
    </recommendedName>
</protein>
<sequence length="113" mass="12318">MATIEIDLDTVHVRLTTAEKIFALRGDVAFPRTAVREVEVLPDGLAATHGTRVPGLGVPGVRNIGTWRRPGVTEFVSVRRGEPASRITLVDQRYDAVLVSCTQPEALAQSLRE</sequence>
<evidence type="ECO:0008006" key="3">
    <source>
        <dbReference type="Google" id="ProtNLM"/>
    </source>
</evidence>
<dbReference type="EMBL" id="FNYV01000021">
    <property type="protein sequence ID" value="SEK06345.1"/>
    <property type="molecule type" value="Genomic_DNA"/>
</dbReference>
<evidence type="ECO:0000313" key="1">
    <source>
        <dbReference type="EMBL" id="SEK06345.1"/>
    </source>
</evidence>
<proteinExistence type="predicted"/>
<organism evidence="1 2">
    <name type="scientific">Micromonospora phaseoli</name>
    <dbReference type="NCBI Taxonomy" id="1144548"/>
    <lineage>
        <taxon>Bacteria</taxon>
        <taxon>Bacillati</taxon>
        <taxon>Actinomycetota</taxon>
        <taxon>Actinomycetes</taxon>
        <taxon>Micromonosporales</taxon>
        <taxon>Micromonosporaceae</taxon>
        <taxon>Micromonospora</taxon>
    </lineage>
</organism>
<dbReference type="AlphaFoldDB" id="A0A1H7E6W1"/>
<dbReference type="RefSeq" id="WP_092383591.1">
    <property type="nucleotide sequence ID" value="NZ_BOPI01000053.1"/>
</dbReference>
<reference evidence="2" key="1">
    <citation type="submission" date="2016-10" db="EMBL/GenBank/DDBJ databases">
        <authorList>
            <person name="Varghese N."/>
            <person name="Submissions S."/>
        </authorList>
    </citation>
    <scope>NUCLEOTIDE SEQUENCE [LARGE SCALE GENOMIC DNA]</scope>
    <source>
        <strain evidence="2">CGMCC 4.7038</strain>
    </source>
</reference>
<name>A0A1H7E6W1_9ACTN</name>
<evidence type="ECO:0000313" key="2">
    <source>
        <dbReference type="Proteomes" id="UP000198707"/>
    </source>
</evidence>